<feature type="domain" description="Helicase C-terminal" evidence="6">
    <location>
        <begin position="205"/>
        <end position="375"/>
    </location>
</feature>
<dbReference type="Gene3D" id="3.40.50.300">
    <property type="entry name" value="P-loop containing nucleotide triphosphate hydrolases"/>
    <property type="match status" value="2"/>
</dbReference>
<dbReference type="RefSeq" id="WP_183347576.1">
    <property type="nucleotide sequence ID" value="NZ_JACHEO010000001.1"/>
</dbReference>
<evidence type="ECO:0000313" key="8">
    <source>
        <dbReference type="Proteomes" id="UP000539642"/>
    </source>
</evidence>
<dbReference type="Gene3D" id="1.20.120.1080">
    <property type="match status" value="1"/>
</dbReference>
<dbReference type="CDD" id="cd18791">
    <property type="entry name" value="SF2_C_RHA"/>
    <property type="match status" value="1"/>
</dbReference>
<dbReference type="Pfam" id="PF21010">
    <property type="entry name" value="HA2_C"/>
    <property type="match status" value="1"/>
</dbReference>
<dbReference type="EC" id="3.6.4.13" evidence="7"/>
<dbReference type="PANTHER" id="PTHR18934">
    <property type="entry name" value="ATP-DEPENDENT RNA HELICASE"/>
    <property type="match status" value="1"/>
</dbReference>
<evidence type="ECO:0000256" key="1">
    <source>
        <dbReference type="ARBA" id="ARBA00022741"/>
    </source>
</evidence>
<dbReference type="InterPro" id="IPR011709">
    <property type="entry name" value="DEAD-box_helicase_OB_fold"/>
</dbReference>
<dbReference type="InterPro" id="IPR027417">
    <property type="entry name" value="P-loop_NTPase"/>
</dbReference>
<organism evidence="7 8">
    <name type="scientific">Desulfoprunum benzoelyticum</name>
    <dbReference type="NCBI Taxonomy" id="1506996"/>
    <lineage>
        <taxon>Bacteria</taxon>
        <taxon>Pseudomonadati</taxon>
        <taxon>Thermodesulfobacteriota</taxon>
        <taxon>Desulfobulbia</taxon>
        <taxon>Desulfobulbales</taxon>
        <taxon>Desulfobulbaceae</taxon>
        <taxon>Desulfoprunum</taxon>
    </lineage>
</organism>
<dbReference type="Pfam" id="PF00271">
    <property type="entry name" value="Helicase_C"/>
    <property type="match status" value="1"/>
</dbReference>
<dbReference type="SMART" id="SM00490">
    <property type="entry name" value="HELICc"/>
    <property type="match status" value="1"/>
</dbReference>
<protein>
    <submittedName>
        <fullName evidence="7">ATP-dependent helicase HrpA</fullName>
        <ecNumber evidence="7">3.6.4.13</ecNumber>
    </submittedName>
</protein>
<evidence type="ECO:0000259" key="6">
    <source>
        <dbReference type="PROSITE" id="PS51194"/>
    </source>
</evidence>
<dbReference type="InterPro" id="IPR010222">
    <property type="entry name" value="RNA_helicase_HrpA"/>
</dbReference>
<dbReference type="AlphaFoldDB" id="A0A840UP51"/>
<dbReference type="GO" id="GO:0003724">
    <property type="term" value="F:RNA helicase activity"/>
    <property type="evidence" value="ECO:0007669"/>
    <property type="project" value="UniProtKB-EC"/>
</dbReference>
<keyword evidence="8" id="KW-1185">Reference proteome</keyword>
<dbReference type="PROSITE" id="PS51194">
    <property type="entry name" value="HELICASE_CTER"/>
    <property type="match status" value="1"/>
</dbReference>
<reference evidence="7 8" key="1">
    <citation type="submission" date="2020-08" db="EMBL/GenBank/DDBJ databases">
        <title>Genomic Encyclopedia of Type Strains, Phase IV (KMG-IV): sequencing the most valuable type-strain genomes for metagenomic binning, comparative biology and taxonomic classification.</title>
        <authorList>
            <person name="Goeker M."/>
        </authorList>
    </citation>
    <scope>NUCLEOTIDE SEQUENCE [LARGE SCALE GENOMIC DNA]</scope>
    <source>
        <strain evidence="7 8">DSM 28570</strain>
    </source>
</reference>
<dbReference type="InterPro" id="IPR024590">
    <property type="entry name" value="HrpA_C"/>
</dbReference>
<evidence type="ECO:0000259" key="5">
    <source>
        <dbReference type="PROSITE" id="PS51192"/>
    </source>
</evidence>
<dbReference type="Proteomes" id="UP000539642">
    <property type="component" value="Unassembled WGS sequence"/>
</dbReference>
<evidence type="ECO:0000313" key="7">
    <source>
        <dbReference type="EMBL" id="MBB5346606.1"/>
    </source>
</evidence>
<keyword evidence="2 7" id="KW-0378">Hydrolase</keyword>
<accession>A0A840UP51</accession>
<dbReference type="SMART" id="SM00382">
    <property type="entry name" value="AAA"/>
    <property type="match status" value="1"/>
</dbReference>
<feature type="domain" description="Helicase ATP-binding" evidence="5">
    <location>
        <begin position="19"/>
        <end position="181"/>
    </location>
</feature>
<keyword evidence="3 7" id="KW-0347">Helicase</keyword>
<dbReference type="PROSITE" id="PS51192">
    <property type="entry name" value="HELICASE_ATP_BIND_1"/>
    <property type="match status" value="1"/>
</dbReference>
<dbReference type="PANTHER" id="PTHR18934:SF99">
    <property type="entry name" value="ATP-DEPENDENT RNA HELICASE DHX37-RELATED"/>
    <property type="match status" value="1"/>
</dbReference>
<dbReference type="InterPro" id="IPR011545">
    <property type="entry name" value="DEAD/DEAH_box_helicase_dom"/>
</dbReference>
<dbReference type="SMART" id="SM00487">
    <property type="entry name" value="DEXDc"/>
    <property type="match status" value="1"/>
</dbReference>
<dbReference type="GO" id="GO:0005524">
    <property type="term" value="F:ATP binding"/>
    <property type="evidence" value="ECO:0007669"/>
    <property type="project" value="UniProtKB-KW"/>
</dbReference>
<dbReference type="SUPFAM" id="SSF52540">
    <property type="entry name" value="P-loop containing nucleoside triphosphate hydrolases"/>
    <property type="match status" value="1"/>
</dbReference>
<evidence type="ECO:0000256" key="3">
    <source>
        <dbReference type="ARBA" id="ARBA00022806"/>
    </source>
</evidence>
<dbReference type="InterPro" id="IPR003593">
    <property type="entry name" value="AAA+_ATPase"/>
</dbReference>
<dbReference type="EMBL" id="JACHEO010000001">
    <property type="protein sequence ID" value="MBB5346606.1"/>
    <property type="molecule type" value="Genomic_DNA"/>
</dbReference>
<dbReference type="GO" id="GO:0016787">
    <property type="term" value="F:hydrolase activity"/>
    <property type="evidence" value="ECO:0007669"/>
    <property type="project" value="UniProtKB-KW"/>
</dbReference>
<keyword evidence="1" id="KW-0547">Nucleotide-binding</keyword>
<name>A0A840UP51_9BACT</name>
<proteinExistence type="predicted"/>
<evidence type="ECO:0000256" key="4">
    <source>
        <dbReference type="ARBA" id="ARBA00022840"/>
    </source>
</evidence>
<evidence type="ECO:0000256" key="2">
    <source>
        <dbReference type="ARBA" id="ARBA00022801"/>
    </source>
</evidence>
<dbReference type="Pfam" id="PF11898">
    <property type="entry name" value="DUF3418"/>
    <property type="match status" value="1"/>
</dbReference>
<gene>
    <name evidence="7" type="ORF">HNQ81_000313</name>
</gene>
<dbReference type="InterPro" id="IPR007502">
    <property type="entry name" value="Helicase-assoc_dom"/>
</dbReference>
<keyword evidence="4" id="KW-0067">ATP-binding</keyword>
<dbReference type="SMART" id="SM00847">
    <property type="entry name" value="HA2"/>
    <property type="match status" value="1"/>
</dbReference>
<dbReference type="InterPro" id="IPR014001">
    <property type="entry name" value="Helicase_ATP-bd"/>
</dbReference>
<dbReference type="Pfam" id="PF07717">
    <property type="entry name" value="OB_NTP_bind"/>
    <property type="match status" value="1"/>
</dbReference>
<dbReference type="NCBIfam" id="TIGR01967">
    <property type="entry name" value="DEAH_box_HrpA"/>
    <property type="match status" value="1"/>
</dbReference>
<dbReference type="GO" id="GO:0003723">
    <property type="term" value="F:RNA binding"/>
    <property type="evidence" value="ECO:0007669"/>
    <property type="project" value="TreeGrafter"/>
</dbReference>
<dbReference type="InterPro" id="IPR001650">
    <property type="entry name" value="Helicase_C-like"/>
</dbReference>
<comment type="caution">
    <text evidence="7">The sequence shown here is derived from an EMBL/GenBank/DDBJ whole genome shotgun (WGS) entry which is preliminary data.</text>
</comment>
<dbReference type="FunFam" id="1.20.120.1080:FF:000005">
    <property type="entry name" value="ATP-dependent helicase HrpA"/>
    <property type="match status" value="1"/>
</dbReference>
<dbReference type="Pfam" id="PF00270">
    <property type="entry name" value="DEAD"/>
    <property type="match status" value="1"/>
</dbReference>
<sequence>MQIHYPENLPVTAHRQEIINLLAAHQVIIVEGDTGSGKTTQIPKFCLEFAGPKGRLIGCTQPRRIAAITVAARVSEELGSHGRLVGYKIRFHDETSRDTRIKFMTDGVLLAESRTDPQLRRYQTIIIDEAHERSLNIDFLLGYVKQLLPSRPDLRVIVTSATIDAAAFSRHFDGAPIVRIAGRTYPVTVRYQPPEDDLSEDKDGYIEQAVRAITDLHHSEGPGDILAFLPTEKDIRLCCGLLGEQLRQAVVLPIFGRLQAADQKKIFQNFPQRKIVVATNVAETSITVPGIRFVVDTGLARIATYNPRAKTIGLPVSRISKAACDQRKGRCGRIGPGVCVRLYAEDDYLGRPEYTLPEIQRSNLAEVILQMIALGLGDPATFPFIDPPHRSAIRDGYALLRELGAISDRHHLTAHGRIMADLPIDPCISRIILEARDNNCLREIKVIATALAIQDPRIRPAEKEKDADAAHKLFAHPHSDFLALLNIWNLFHQVQDQVKSWSRLKKFCAAHYLSFQRMREWLDLHEQLSRILHQHGGFVDNQDEAAYDSIHRSIVAGFLRNIAMKKQERLYQGAGNRELMIFPGSHQFLKGGAWIVAASFLETGRLYALTVATIEPQWLEAIAGPLCTYSWSNPHWQKRSGRVMAEERVSLFGLPILAGRRVDFGRRSPKNQAEAQAIFIEAALLTGEIIGNYPFLHHNLEMIQDWRDAEDRLRRRDLLCDETTLRQFYAARLPADVFDRSSLNRLLQARRDQGFLMMTEEDIVRRRPEDRELADFPPTLTVGSYTLPLAYHFEPGADCDGMTISVPVDLAAGIPLQTFDWLVPGLLKEKTAFLLKGLPKNLRKRLVPLNTAIDAILDDLSRRQGPYLPALESSILKLFRFTVRRSDWPSPLPIHLQPRFSIVDASGREIAAGRDFAALLAAPPADAGSRSAPPALAPAARELMDRWQQKTCTVWDFDGLPESLTLQTPGHMVAGHLYPALVPAGNAAVTITFEANAAQVRQLNDTGILLLYRLQFADHYRSLKSACTSTLSGPSALWLLASYTTRKEAVDGLLTFILRQIFGPLNGTIPNREQFAAVIARVRQEGLYARGQELCDRIMALLRRRREVQEQLQRLIALDKGRAIFTPEKRNELEGMLASILPADFLRTMEVRQLDDCDRYLRSLTVRLQRLHANPAKDEAKAAQIRPHLHNLAELAQRLPDPLPDELRPLVATYRTMLQEFRISLFSPEIKTKTVVSAKKLQQQWQAIRQLC</sequence>